<keyword evidence="6" id="KW-1185">Reference proteome</keyword>
<dbReference type="SMART" id="SM00271">
    <property type="entry name" value="DnaJ"/>
    <property type="match status" value="1"/>
</dbReference>
<evidence type="ECO:0000259" key="3">
    <source>
        <dbReference type="PROSITE" id="PS50076"/>
    </source>
</evidence>
<evidence type="ECO:0000313" key="6">
    <source>
        <dbReference type="Proteomes" id="UP000011087"/>
    </source>
</evidence>
<dbReference type="PROSITE" id="PS00636">
    <property type="entry name" value="DNAJ_1"/>
    <property type="match status" value="1"/>
</dbReference>
<dbReference type="PANTHER" id="PTHR44360:SF1">
    <property type="entry name" value="DNAJ HOMOLOG SUBFAMILY B MEMBER 9"/>
    <property type="match status" value="1"/>
</dbReference>
<dbReference type="eggNOG" id="KOG0550">
    <property type="taxonomic scope" value="Eukaryota"/>
</dbReference>
<dbReference type="SUPFAM" id="SSF46565">
    <property type="entry name" value="Chaperone J-domain"/>
    <property type="match status" value="1"/>
</dbReference>
<name>L1JYD0_GUITC</name>
<reference evidence="4 6" key="1">
    <citation type="journal article" date="2012" name="Nature">
        <title>Algal genomes reveal evolutionary mosaicism and the fate of nucleomorphs.</title>
        <authorList>
            <consortium name="DOE Joint Genome Institute"/>
            <person name="Curtis B.A."/>
            <person name="Tanifuji G."/>
            <person name="Burki F."/>
            <person name="Gruber A."/>
            <person name="Irimia M."/>
            <person name="Maruyama S."/>
            <person name="Arias M.C."/>
            <person name="Ball S.G."/>
            <person name="Gile G.H."/>
            <person name="Hirakawa Y."/>
            <person name="Hopkins J.F."/>
            <person name="Kuo A."/>
            <person name="Rensing S.A."/>
            <person name="Schmutz J."/>
            <person name="Symeonidi A."/>
            <person name="Elias M."/>
            <person name="Eveleigh R.J."/>
            <person name="Herman E.K."/>
            <person name="Klute M.J."/>
            <person name="Nakayama T."/>
            <person name="Obornik M."/>
            <person name="Reyes-Prieto A."/>
            <person name="Armbrust E.V."/>
            <person name="Aves S.J."/>
            <person name="Beiko R.G."/>
            <person name="Coutinho P."/>
            <person name="Dacks J.B."/>
            <person name="Durnford D.G."/>
            <person name="Fast N.M."/>
            <person name="Green B.R."/>
            <person name="Grisdale C.J."/>
            <person name="Hempel F."/>
            <person name="Henrissat B."/>
            <person name="Hoppner M.P."/>
            <person name="Ishida K."/>
            <person name="Kim E."/>
            <person name="Koreny L."/>
            <person name="Kroth P.G."/>
            <person name="Liu Y."/>
            <person name="Malik S.B."/>
            <person name="Maier U.G."/>
            <person name="McRose D."/>
            <person name="Mock T."/>
            <person name="Neilson J.A."/>
            <person name="Onodera N.T."/>
            <person name="Poole A.M."/>
            <person name="Pritham E.J."/>
            <person name="Richards T.A."/>
            <person name="Rocap G."/>
            <person name="Roy S.W."/>
            <person name="Sarai C."/>
            <person name="Schaack S."/>
            <person name="Shirato S."/>
            <person name="Slamovits C.H."/>
            <person name="Spencer D.F."/>
            <person name="Suzuki S."/>
            <person name="Worden A.Z."/>
            <person name="Zauner S."/>
            <person name="Barry K."/>
            <person name="Bell C."/>
            <person name="Bharti A.K."/>
            <person name="Crow J.A."/>
            <person name="Grimwood J."/>
            <person name="Kramer R."/>
            <person name="Lindquist E."/>
            <person name="Lucas S."/>
            <person name="Salamov A."/>
            <person name="McFadden G.I."/>
            <person name="Lane C.E."/>
            <person name="Keeling P.J."/>
            <person name="Gray M.W."/>
            <person name="Grigoriev I.V."/>
            <person name="Archibald J.M."/>
        </authorList>
    </citation>
    <scope>NUCLEOTIDE SEQUENCE</scope>
    <source>
        <strain evidence="4 6">CCMP2712</strain>
    </source>
</reference>
<dbReference type="SUPFAM" id="SSF48452">
    <property type="entry name" value="TPR-like"/>
    <property type="match status" value="1"/>
</dbReference>
<dbReference type="Gene3D" id="2.30.60.10">
    <property type="entry name" value="Cyanovirin-N"/>
    <property type="match status" value="1"/>
</dbReference>
<feature type="compositionally biased region" description="Basic and acidic residues" evidence="2">
    <location>
        <begin position="529"/>
        <end position="538"/>
    </location>
</feature>
<dbReference type="OMA" id="SFCARRR"/>
<dbReference type="GO" id="GO:0005783">
    <property type="term" value="C:endoplasmic reticulum"/>
    <property type="evidence" value="ECO:0007669"/>
    <property type="project" value="TreeGrafter"/>
</dbReference>
<dbReference type="EMBL" id="JH992969">
    <property type="protein sequence ID" value="EKX53586.1"/>
    <property type="molecule type" value="Genomic_DNA"/>
</dbReference>
<dbReference type="Gene3D" id="1.25.40.10">
    <property type="entry name" value="Tetratricopeptide repeat domain"/>
    <property type="match status" value="1"/>
</dbReference>
<sequence>MASRGAWKLKVLAKISSIARLSWILVCTCLAPASAQLLTPGTMAPYTGGGQRSRGFGYVREPAEGFFIGGSSIKEMNGVYKRVSEVPSDIKHKFQLAYRKWPVDEHDDMRGWHLGLVDAPGEGANYQAVGGKRSEWLFIDTERKDRFGHPGETIIPGSGVSWEHLHRSQGGQPGEGSGNQVMQARGDDEDELPWQVIFIGDAAMVENLRHHHRYHERTQQQALIGSNLPFVPDCGETNEDGSCKDDVPVQDFTIPEEATRLFEDGEFERAAEVYHTALQGECADCHSDLSKDWRDAVFRRLKARSLRRSKKYPEALLEIAAALRRFPRYKDAHFELGLTLLDAGYPRVAVASFERLLHIDRKWPQLDEWLTRSQVFMMRDEEMRQQMQSVPQLESADLEFVRAMSLAMQQCGFVVNNEPPSTADHYTFLGVNLDHSVDELKKAYKRLSKVYHPDRQGGSNSAFQRVALAYETLIDEQRRRQYNLGNDLKRPIMQDGSEGPPFHERVERHYFPEHFDFLPFGDPFERKRQLHEERKQRQPLESNQPDVPPGSYMGSCHGCRLVSEGRRLHCTQCMNTRGERVDSSILLSDCSEEEHVGNADGRLTCEKKPAHLLNAGEDHHATEPGEEISHQDSKRPEL</sequence>
<dbReference type="GO" id="GO:0051087">
    <property type="term" value="F:protein-folding chaperone binding"/>
    <property type="evidence" value="ECO:0007669"/>
    <property type="project" value="TreeGrafter"/>
</dbReference>
<dbReference type="GO" id="GO:0036503">
    <property type="term" value="P:ERAD pathway"/>
    <property type="evidence" value="ECO:0007669"/>
    <property type="project" value="TreeGrafter"/>
</dbReference>
<dbReference type="EnsemblProtists" id="EKX53586">
    <property type="protein sequence ID" value="EKX53586"/>
    <property type="gene ID" value="GUITHDRAFT_100570"/>
</dbReference>
<evidence type="ECO:0000256" key="1">
    <source>
        <dbReference type="ARBA" id="ARBA00023186"/>
    </source>
</evidence>
<evidence type="ECO:0000256" key="2">
    <source>
        <dbReference type="SAM" id="MobiDB-lite"/>
    </source>
</evidence>
<organism evidence="4">
    <name type="scientific">Guillardia theta (strain CCMP2712)</name>
    <name type="common">Cryptophyte</name>
    <dbReference type="NCBI Taxonomy" id="905079"/>
    <lineage>
        <taxon>Eukaryota</taxon>
        <taxon>Cryptophyceae</taxon>
        <taxon>Pyrenomonadales</taxon>
        <taxon>Geminigeraceae</taxon>
        <taxon>Guillardia</taxon>
    </lineage>
</organism>
<feature type="region of interest" description="Disordered" evidence="2">
    <location>
        <begin position="529"/>
        <end position="550"/>
    </location>
</feature>
<proteinExistence type="predicted"/>
<dbReference type="AlphaFoldDB" id="L1JYD0"/>
<dbReference type="GO" id="GO:0051787">
    <property type="term" value="F:misfolded protein binding"/>
    <property type="evidence" value="ECO:0007669"/>
    <property type="project" value="TreeGrafter"/>
</dbReference>
<reference evidence="5" key="3">
    <citation type="submission" date="2015-06" db="UniProtKB">
        <authorList>
            <consortium name="EnsemblProtists"/>
        </authorList>
    </citation>
    <scope>IDENTIFICATION</scope>
</reference>
<dbReference type="InterPro" id="IPR018253">
    <property type="entry name" value="DnaJ_domain_CS"/>
</dbReference>
<dbReference type="InterPro" id="IPR051948">
    <property type="entry name" value="Hsp70_co-chaperone_J-domain"/>
</dbReference>
<evidence type="ECO:0000313" key="4">
    <source>
        <dbReference type="EMBL" id="EKX53586.1"/>
    </source>
</evidence>
<dbReference type="Pfam" id="PF00226">
    <property type="entry name" value="DnaJ"/>
    <property type="match status" value="1"/>
</dbReference>
<evidence type="ECO:0000313" key="5">
    <source>
        <dbReference type="EnsemblProtists" id="EKX53586"/>
    </source>
</evidence>
<reference evidence="6" key="2">
    <citation type="submission" date="2012-11" db="EMBL/GenBank/DDBJ databases">
        <authorList>
            <person name="Kuo A."/>
            <person name="Curtis B.A."/>
            <person name="Tanifuji G."/>
            <person name="Burki F."/>
            <person name="Gruber A."/>
            <person name="Irimia M."/>
            <person name="Maruyama S."/>
            <person name="Arias M.C."/>
            <person name="Ball S.G."/>
            <person name="Gile G.H."/>
            <person name="Hirakawa Y."/>
            <person name="Hopkins J.F."/>
            <person name="Rensing S.A."/>
            <person name="Schmutz J."/>
            <person name="Symeonidi A."/>
            <person name="Elias M."/>
            <person name="Eveleigh R.J."/>
            <person name="Herman E.K."/>
            <person name="Klute M.J."/>
            <person name="Nakayama T."/>
            <person name="Obornik M."/>
            <person name="Reyes-Prieto A."/>
            <person name="Armbrust E.V."/>
            <person name="Aves S.J."/>
            <person name="Beiko R.G."/>
            <person name="Coutinho P."/>
            <person name="Dacks J.B."/>
            <person name="Durnford D.G."/>
            <person name="Fast N.M."/>
            <person name="Green B.R."/>
            <person name="Grisdale C."/>
            <person name="Hempe F."/>
            <person name="Henrissat B."/>
            <person name="Hoppner M.P."/>
            <person name="Ishida K.-I."/>
            <person name="Kim E."/>
            <person name="Koreny L."/>
            <person name="Kroth P.G."/>
            <person name="Liu Y."/>
            <person name="Malik S.-B."/>
            <person name="Maier U.G."/>
            <person name="McRose D."/>
            <person name="Mock T."/>
            <person name="Neilson J.A."/>
            <person name="Onodera N.T."/>
            <person name="Poole A.M."/>
            <person name="Pritham E.J."/>
            <person name="Richards T.A."/>
            <person name="Rocap G."/>
            <person name="Roy S.W."/>
            <person name="Sarai C."/>
            <person name="Schaack S."/>
            <person name="Shirato S."/>
            <person name="Slamovits C.H."/>
            <person name="Spencer D.F."/>
            <person name="Suzuki S."/>
            <person name="Worden A.Z."/>
            <person name="Zauner S."/>
            <person name="Barry K."/>
            <person name="Bell C."/>
            <person name="Bharti A.K."/>
            <person name="Crow J.A."/>
            <person name="Grimwood J."/>
            <person name="Kramer R."/>
            <person name="Lindquist E."/>
            <person name="Lucas S."/>
            <person name="Salamov A."/>
            <person name="McFadden G.I."/>
            <person name="Lane C.E."/>
            <person name="Keeling P.J."/>
            <person name="Gray M.W."/>
            <person name="Grigoriev I.V."/>
            <person name="Archibald J.M."/>
        </authorList>
    </citation>
    <scope>NUCLEOTIDE SEQUENCE</scope>
    <source>
        <strain evidence="6">CCMP2712</strain>
    </source>
</reference>
<feature type="region of interest" description="Disordered" evidence="2">
    <location>
        <begin position="163"/>
        <end position="183"/>
    </location>
</feature>
<dbReference type="InterPro" id="IPR011990">
    <property type="entry name" value="TPR-like_helical_dom_sf"/>
</dbReference>
<dbReference type="GeneID" id="17310575"/>
<dbReference type="OrthoDB" id="429833at2759"/>
<dbReference type="Proteomes" id="UP000011087">
    <property type="component" value="Unassembled WGS sequence"/>
</dbReference>
<dbReference type="PRINTS" id="PR00625">
    <property type="entry name" value="JDOMAIN"/>
</dbReference>
<dbReference type="InterPro" id="IPR036869">
    <property type="entry name" value="J_dom_sf"/>
</dbReference>
<gene>
    <name evidence="4" type="ORF">GUITHDRAFT_100570</name>
</gene>
<protein>
    <recommendedName>
        <fullName evidence="3">J domain-containing protein</fullName>
    </recommendedName>
</protein>
<dbReference type="KEGG" id="gtt:GUITHDRAFT_100570"/>
<dbReference type="Gene3D" id="1.10.287.110">
    <property type="entry name" value="DnaJ domain"/>
    <property type="match status" value="1"/>
</dbReference>
<dbReference type="HOGENOM" id="CLU_429282_0_0_1"/>
<dbReference type="InterPro" id="IPR001623">
    <property type="entry name" value="DnaJ_domain"/>
</dbReference>
<dbReference type="PROSITE" id="PS50076">
    <property type="entry name" value="DNAJ_2"/>
    <property type="match status" value="1"/>
</dbReference>
<dbReference type="PaxDb" id="55529-EKX53586"/>
<feature type="domain" description="J" evidence="3">
    <location>
        <begin position="424"/>
        <end position="486"/>
    </location>
</feature>
<dbReference type="Pfam" id="PF13432">
    <property type="entry name" value="TPR_16"/>
    <property type="match status" value="1"/>
</dbReference>
<dbReference type="SUPFAM" id="SSF51322">
    <property type="entry name" value="Cyanovirin-N"/>
    <property type="match status" value="1"/>
</dbReference>
<dbReference type="RefSeq" id="XP_005840566.1">
    <property type="nucleotide sequence ID" value="XM_005840509.1"/>
</dbReference>
<feature type="compositionally biased region" description="Basic and acidic residues" evidence="2">
    <location>
        <begin position="616"/>
        <end position="638"/>
    </location>
</feature>
<accession>L1JYD0</accession>
<dbReference type="STRING" id="905079.L1JYD0"/>
<dbReference type="InterPro" id="IPR036673">
    <property type="entry name" value="Cyanovirin-N_sf"/>
</dbReference>
<dbReference type="PANTHER" id="PTHR44360">
    <property type="entry name" value="DNAJ HOMOLOG SUBFAMILY B MEMBER 9"/>
    <property type="match status" value="1"/>
</dbReference>
<keyword evidence="1" id="KW-0143">Chaperone</keyword>
<dbReference type="CDD" id="cd06257">
    <property type="entry name" value="DnaJ"/>
    <property type="match status" value="1"/>
</dbReference>
<feature type="region of interest" description="Disordered" evidence="2">
    <location>
        <begin position="613"/>
        <end position="638"/>
    </location>
</feature>